<sequence>MKELCVIFFFLISTTILWSQGKFSAYDIKPDKEFENVLVKKIFTDPHTSTFVIWIKNEVKPHQHLKHTEQVFILEGKANVWLNKEEIVVQAGDWITIPEKTIHAVKVISETPLKVISIQTPEFKGKDRVFIE</sequence>
<dbReference type="EMBL" id="VLNR01000001">
    <property type="protein sequence ID" value="TSE11427.1"/>
    <property type="molecule type" value="Genomic_DNA"/>
</dbReference>
<dbReference type="OrthoDB" id="6291529at2"/>
<evidence type="ECO:0000313" key="3">
    <source>
        <dbReference type="Proteomes" id="UP000318833"/>
    </source>
</evidence>
<reference evidence="2 3" key="1">
    <citation type="submission" date="2019-07" db="EMBL/GenBank/DDBJ databases">
        <title>The draft genome sequence of Aquimarina algiphila M91.</title>
        <authorList>
            <person name="Meng X."/>
        </authorList>
    </citation>
    <scope>NUCLEOTIDE SEQUENCE [LARGE SCALE GENOMIC DNA]</scope>
    <source>
        <strain evidence="2 3">M91</strain>
    </source>
</reference>
<evidence type="ECO:0000313" key="2">
    <source>
        <dbReference type="EMBL" id="TSE11427.1"/>
    </source>
</evidence>
<gene>
    <name evidence="2" type="ORF">FOF46_00140</name>
</gene>
<organism evidence="2 3">
    <name type="scientific">Aquimarina algiphila</name>
    <dbReference type="NCBI Taxonomy" id="2047982"/>
    <lineage>
        <taxon>Bacteria</taxon>
        <taxon>Pseudomonadati</taxon>
        <taxon>Bacteroidota</taxon>
        <taxon>Flavobacteriia</taxon>
        <taxon>Flavobacteriales</taxon>
        <taxon>Flavobacteriaceae</taxon>
        <taxon>Aquimarina</taxon>
    </lineage>
</organism>
<keyword evidence="3" id="KW-1185">Reference proteome</keyword>
<dbReference type="Gene3D" id="2.60.120.10">
    <property type="entry name" value="Jelly Rolls"/>
    <property type="match status" value="1"/>
</dbReference>
<name>A0A554VRX6_9FLAO</name>
<dbReference type="InterPro" id="IPR011051">
    <property type="entry name" value="RmlC_Cupin_sf"/>
</dbReference>
<proteinExistence type="predicted"/>
<dbReference type="Proteomes" id="UP000318833">
    <property type="component" value="Unassembled WGS sequence"/>
</dbReference>
<dbReference type="InterPro" id="IPR052538">
    <property type="entry name" value="Flavonoid_dioxygenase-like"/>
</dbReference>
<dbReference type="RefSeq" id="WP_109437439.1">
    <property type="nucleotide sequence ID" value="NZ_CANLFO010000004.1"/>
</dbReference>
<dbReference type="Pfam" id="PF07883">
    <property type="entry name" value="Cupin_2"/>
    <property type="match status" value="1"/>
</dbReference>
<feature type="domain" description="Cupin type-2" evidence="1">
    <location>
        <begin position="58"/>
        <end position="118"/>
    </location>
</feature>
<evidence type="ECO:0000259" key="1">
    <source>
        <dbReference type="Pfam" id="PF07883"/>
    </source>
</evidence>
<dbReference type="InterPro" id="IPR013096">
    <property type="entry name" value="Cupin_2"/>
</dbReference>
<dbReference type="InterPro" id="IPR014710">
    <property type="entry name" value="RmlC-like_jellyroll"/>
</dbReference>
<dbReference type="PANTHER" id="PTHR43346:SF1">
    <property type="entry name" value="QUERCETIN 2,3-DIOXYGENASE-RELATED"/>
    <property type="match status" value="1"/>
</dbReference>
<protein>
    <submittedName>
        <fullName evidence="2">Cupin domain-containing protein</fullName>
    </submittedName>
</protein>
<dbReference type="PANTHER" id="PTHR43346">
    <property type="entry name" value="LIGAND BINDING DOMAIN PROTEIN, PUTATIVE (AFU_ORTHOLOGUE AFUA_6G14370)-RELATED"/>
    <property type="match status" value="1"/>
</dbReference>
<comment type="caution">
    <text evidence="2">The sequence shown here is derived from an EMBL/GenBank/DDBJ whole genome shotgun (WGS) entry which is preliminary data.</text>
</comment>
<dbReference type="AlphaFoldDB" id="A0A554VRX6"/>
<dbReference type="SUPFAM" id="SSF51182">
    <property type="entry name" value="RmlC-like cupins"/>
    <property type="match status" value="1"/>
</dbReference>
<accession>A0A554VRX6</accession>